<dbReference type="AlphaFoldDB" id="A0AAC8TD22"/>
<keyword evidence="2" id="KW-0732">Signal</keyword>
<keyword evidence="7" id="KW-1185">Reference proteome</keyword>
<evidence type="ECO:0000313" key="4">
    <source>
        <dbReference type="EMBL" id="AKJ01392.1"/>
    </source>
</evidence>
<accession>A0AAC8TD22</accession>
<protein>
    <submittedName>
        <fullName evidence="4">Zn-dependent aminopeptidase</fullName>
    </submittedName>
</protein>
<gene>
    <name evidence="4" type="ORF">AA314_03018</name>
    <name evidence="5" type="ORF">ATI61_103101</name>
</gene>
<dbReference type="SUPFAM" id="SSF55486">
    <property type="entry name" value="Metalloproteases ('zincins'), catalytic domain"/>
    <property type="match status" value="1"/>
</dbReference>
<reference evidence="5 7" key="2">
    <citation type="submission" date="2018-08" db="EMBL/GenBank/DDBJ databases">
        <title>Genomic Encyclopedia of Archaeal and Bacterial Type Strains, Phase II (KMG-II): from individual species to whole genera.</title>
        <authorList>
            <person name="Goeker M."/>
        </authorList>
    </citation>
    <scope>NUCLEOTIDE SEQUENCE [LARGE SCALE GENOMIC DNA]</scope>
    <source>
        <strain evidence="5 7">DSM 2261</strain>
    </source>
</reference>
<evidence type="ECO:0000256" key="1">
    <source>
        <dbReference type="SAM" id="MobiDB-lite"/>
    </source>
</evidence>
<dbReference type="Pfam" id="PF01433">
    <property type="entry name" value="Peptidase_M1"/>
    <property type="match status" value="1"/>
</dbReference>
<dbReference type="GO" id="GO:0004177">
    <property type="term" value="F:aminopeptidase activity"/>
    <property type="evidence" value="ECO:0007669"/>
    <property type="project" value="UniProtKB-KW"/>
</dbReference>
<dbReference type="RefSeq" id="WP_053066400.1">
    <property type="nucleotide sequence ID" value="NZ_CP011509.1"/>
</dbReference>
<proteinExistence type="predicted"/>
<evidence type="ECO:0000313" key="7">
    <source>
        <dbReference type="Proteomes" id="UP000256345"/>
    </source>
</evidence>
<organism evidence="4 6">
    <name type="scientific">Archangium gephyra</name>
    <dbReference type="NCBI Taxonomy" id="48"/>
    <lineage>
        <taxon>Bacteria</taxon>
        <taxon>Pseudomonadati</taxon>
        <taxon>Myxococcota</taxon>
        <taxon>Myxococcia</taxon>
        <taxon>Myxococcales</taxon>
        <taxon>Cystobacterineae</taxon>
        <taxon>Archangiaceae</taxon>
        <taxon>Archangium</taxon>
    </lineage>
</organism>
<dbReference type="Proteomes" id="UP000035579">
    <property type="component" value="Chromosome"/>
</dbReference>
<feature type="region of interest" description="Disordered" evidence="1">
    <location>
        <begin position="101"/>
        <end position="121"/>
    </location>
</feature>
<dbReference type="EMBL" id="QUMU01000003">
    <property type="protein sequence ID" value="REG34208.1"/>
    <property type="molecule type" value="Genomic_DNA"/>
</dbReference>
<evidence type="ECO:0000313" key="6">
    <source>
        <dbReference type="Proteomes" id="UP000035579"/>
    </source>
</evidence>
<dbReference type="Proteomes" id="UP000256345">
    <property type="component" value="Unassembled WGS sequence"/>
</dbReference>
<dbReference type="GO" id="GO:0008237">
    <property type="term" value="F:metallopeptidase activity"/>
    <property type="evidence" value="ECO:0007669"/>
    <property type="project" value="InterPro"/>
</dbReference>
<evidence type="ECO:0000313" key="5">
    <source>
        <dbReference type="EMBL" id="REG34208.1"/>
    </source>
</evidence>
<name>A0AAC8TD22_9BACT</name>
<feature type="signal peptide" evidence="2">
    <location>
        <begin position="1"/>
        <end position="18"/>
    </location>
</feature>
<dbReference type="CDD" id="cd09604">
    <property type="entry name" value="M1_APN_like"/>
    <property type="match status" value="1"/>
</dbReference>
<keyword evidence="4" id="KW-0645">Protease</keyword>
<evidence type="ECO:0000256" key="2">
    <source>
        <dbReference type="SAM" id="SignalP"/>
    </source>
</evidence>
<dbReference type="InterPro" id="IPR014782">
    <property type="entry name" value="Peptidase_M1_dom"/>
</dbReference>
<dbReference type="Gene3D" id="1.10.390.10">
    <property type="entry name" value="Neutral Protease Domain 2"/>
    <property type="match status" value="1"/>
</dbReference>
<feature type="domain" description="Peptidase M1 membrane alanine aminopeptidase" evidence="3">
    <location>
        <begin position="338"/>
        <end position="546"/>
    </location>
</feature>
<keyword evidence="4" id="KW-0378">Hydrolase</keyword>
<dbReference type="InterPro" id="IPR027268">
    <property type="entry name" value="Peptidase_M4/M1_CTD_sf"/>
</dbReference>
<sequence length="699" mass="78864">MTRLLSLLLLLGHLPALAAESPAPAAPFFDPQGRTLGAPLSERVTSYEIDARLDPATHALTGQETITWRNRSNEPQATLWFHLYWNAFKNDRSTFYREAKEKGGVRDSDASSPSFPDNKPDEWGYSNVKALRVKGGADLLPTLRFEHPDDDNTEDQTVFTVTLPEPVPPGGQVTLELQWEGQVPKVLARAGRSDSGFYLVAQWFPKLGVLEVPPERGVTSPRWNCHQYHSSSEFYADFGTYDVRLTVPRAMKVGATGVRVERRENPDGTQTLRYHQDDVHDFAWTASERFEVLEDVFRSPGLPEVGLTVLVEPKHHRSGPQIMAAAKASLEHFGRWWTPWPYSHLTLVAPPTDGIEAGGMEYPTFVTVVGREEPGEPKDFIIWETTAHEFGHNYWQGLLASNEFEEPWLDEGINSYGTSRLCLAENVKANPAHILPSPLRGWVGPLFATDWDERDRMRGMSGLRENSPILQASWQFRTTGDYFRNSYSRPQVTLYALEQLVGEETMARILRTYVERWKFRHPRSEDFFAVVNEVSGQDLGWFFDTFFRGTGTLDYAVGSMSCEEHAGKKGFFDDGKGGVQLVERAPRGEAKDDTVNRCEVQVNRLGDVRIPVEVKVTFTDGSSQVERWDGQARYKHFFLERTGKDVDIQQVELQGVNALDIHPANNSRTKKLSGQVAMSLFGWATYVGQMLSTVPSLLF</sequence>
<keyword evidence="4" id="KW-0031">Aminopeptidase</keyword>
<evidence type="ECO:0000259" key="3">
    <source>
        <dbReference type="Pfam" id="PF01433"/>
    </source>
</evidence>
<dbReference type="EMBL" id="CP011509">
    <property type="protein sequence ID" value="AKJ01392.1"/>
    <property type="molecule type" value="Genomic_DNA"/>
</dbReference>
<dbReference type="GO" id="GO:0008270">
    <property type="term" value="F:zinc ion binding"/>
    <property type="evidence" value="ECO:0007669"/>
    <property type="project" value="InterPro"/>
</dbReference>
<dbReference type="KEGG" id="age:AA314_03018"/>
<reference evidence="4 6" key="1">
    <citation type="submission" date="2015-05" db="EMBL/GenBank/DDBJ databases">
        <title>Genome assembly of Archangium gephyra DSM 2261.</title>
        <authorList>
            <person name="Sharma G."/>
            <person name="Subramanian S."/>
        </authorList>
    </citation>
    <scope>NUCLEOTIDE SEQUENCE [LARGE SCALE GENOMIC DNA]</scope>
    <source>
        <strain evidence="4 6">DSM 2261</strain>
    </source>
</reference>
<feature type="chain" id="PRO_5042028551" evidence="2">
    <location>
        <begin position="19"/>
        <end position="699"/>
    </location>
</feature>